<accession>A0A8S1VZM4</accession>
<feature type="transmembrane region" description="Helical" evidence="1">
    <location>
        <begin position="79"/>
        <end position="99"/>
    </location>
</feature>
<keyword evidence="1" id="KW-0812">Transmembrane</keyword>
<sequence length="131" mass="15721">MNSCFAKTIPRLIIKKAIQTKPKVTFFSQKKQSESILTYKNKLRLNSVKMPSIVNNIILSKREHDLYLKVLIRYGISQFWKYLMQQILFLAFQLIIFPYHRCIYQKILITSLYMRRILGLQKMCLKYFSNC</sequence>
<proteinExistence type="predicted"/>
<name>A0A8S1VZM4_PAROT</name>
<evidence type="ECO:0000256" key="1">
    <source>
        <dbReference type="SAM" id="Phobius"/>
    </source>
</evidence>
<reference evidence="2" key="1">
    <citation type="submission" date="2021-01" db="EMBL/GenBank/DDBJ databases">
        <authorList>
            <consortium name="Genoscope - CEA"/>
            <person name="William W."/>
        </authorList>
    </citation>
    <scope>NUCLEOTIDE SEQUENCE</scope>
</reference>
<organism evidence="2 3">
    <name type="scientific">Paramecium octaurelia</name>
    <dbReference type="NCBI Taxonomy" id="43137"/>
    <lineage>
        <taxon>Eukaryota</taxon>
        <taxon>Sar</taxon>
        <taxon>Alveolata</taxon>
        <taxon>Ciliophora</taxon>
        <taxon>Intramacronucleata</taxon>
        <taxon>Oligohymenophorea</taxon>
        <taxon>Peniculida</taxon>
        <taxon>Parameciidae</taxon>
        <taxon>Paramecium</taxon>
    </lineage>
</organism>
<dbReference type="OrthoDB" id="10603877at2759"/>
<evidence type="ECO:0000313" key="2">
    <source>
        <dbReference type="EMBL" id="CAD8183458.1"/>
    </source>
</evidence>
<evidence type="ECO:0008006" key="4">
    <source>
        <dbReference type="Google" id="ProtNLM"/>
    </source>
</evidence>
<evidence type="ECO:0000313" key="3">
    <source>
        <dbReference type="Proteomes" id="UP000683925"/>
    </source>
</evidence>
<comment type="caution">
    <text evidence="2">The sequence shown here is derived from an EMBL/GenBank/DDBJ whole genome shotgun (WGS) entry which is preliminary data.</text>
</comment>
<protein>
    <recommendedName>
        <fullName evidence="4">Transmembrane protein</fullName>
    </recommendedName>
</protein>
<dbReference type="Proteomes" id="UP000683925">
    <property type="component" value="Unassembled WGS sequence"/>
</dbReference>
<keyword evidence="3" id="KW-1185">Reference proteome</keyword>
<gene>
    <name evidence="2" type="ORF">POCTA_138.1.T0810088</name>
</gene>
<dbReference type="EMBL" id="CAJJDP010000080">
    <property type="protein sequence ID" value="CAD8183458.1"/>
    <property type="molecule type" value="Genomic_DNA"/>
</dbReference>
<keyword evidence="1" id="KW-0472">Membrane</keyword>
<dbReference type="AlphaFoldDB" id="A0A8S1VZM4"/>
<keyword evidence="1" id="KW-1133">Transmembrane helix</keyword>